<dbReference type="InterPro" id="IPR029044">
    <property type="entry name" value="Nucleotide-diphossugar_trans"/>
</dbReference>
<feature type="domain" description="Glycosyltransferase 2-like" evidence="1">
    <location>
        <begin position="30"/>
        <end position="176"/>
    </location>
</feature>
<evidence type="ECO:0000313" key="3">
    <source>
        <dbReference type="Proteomes" id="UP000279908"/>
    </source>
</evidence>
<dbReference type="Pfam" id="PF00535">
    <property type="entry name" value="Glycos_transf_2"/>
    <property type="match status" value="1"/>
</dbReference>
<sequence>MNGEGFKVMVITVAVNNNKFTSGYAMPTFSVIMNCLNGERFVREAIESVFHQTFKDWEIIFFDNGSTDKSVEIAASYGERVKIFTLDKPVALGQARQEAVDKATGEFLAFLDVDDVWLPFKLEMQYAAMKDGEFDICYGGIQCVDEQGNSLHKIIPIHSTGSLFKKFLAHVEGGWCTYVINRKRLIEKGTRFNPILRSSCEEDMVLSFLAYDGTGVIIKEIISKYRIVSGSVTSFYSDRLAAERFETLNRLVREYPDIKSKYAREFEQTEARGHYYQARFLFDSSKVNEARDAMKLAASLDKKFRVMELLIRLPFIWRVSHRFKGYLTPLWLKYSSI</sequence>
<evidence type="ECO:0000259" key="1">
    <source>
        <dbReference type="Pfam" id="PF00535"/>
    </source>
</evidence>
<organism evidence="2 3">
    <name type="scientific">Chlorobium phaeovibrioides</name>
    <dbReference type="NCBI Taxonomy" id="1094"/>
    <lineage>
        <taxon>Bacteria</taxon>
        <taxon>Pseudomonadati</taxon>
        <taxon>Chlorobiota</taxon>
        <taxon>Chlorobiia</taxon>
        <taxon>Chlorobiales</taxon>
        <taxon>Chlorobiaceae</taxon>
        <taxon>Chlorobium/Pelodictyon group</taxon>
        <taxon>Chlorobium</taxon>
    </lineage>
</organism>
<proteinExistence type="predicted"/>
<dbReference type="Proteomes" id="UP000279908">
    <property type="component" value="Unassembled WGS sequence"/>
</dbReference>
<dbReference type="AlphaFoldDB" id="A0A432AT77"/>
<dbReference type="PANTHER" id="PTHR22916">
    <property type="entry name" value="GLYCOSYLTRANSFERASE"/>
    <property type="match status" value="1"/>
</dbReference>
<comment type="caution">
    <text evidence="2">The sequence shown here is derived from an EMBL/GenBank/DDBJ whole genome shotgun (WGS) entry which is preliminary data.</text>
</comment>
<keyword evidence="2" id="KW-0808">Transferase</keyword>
<dbReference type="SUPFAM" id="SSF53448">
    <property type="entry name" value="Nucleotide-diphospho-sugar transferases"/>
    <property type="match status" value="1"/>
</dbReference>
<evidence type="ECO:0000313" key="2">
    <source>
        <dbReference type="EMBL" id="RTY34519.1"/>
    </source>
</evidence>
<accession>A0A432AT77</accession>
<dbReference type="PANTHER" id="PTHR22916:SF3">
    <property type="entry name" value="UDP-GLCNAC:BETAGAL BETA-1,3-N-ACETYLGLUCOSAMINYLTRANSFERASE-LIKE PROTEIN 1"/>
    <property type="match status" value="1"/>
</dbReference>
<dbReference type="EMBL" id="RXYK01000044">
    <property type="protein sequence ID" value="RTY34519.1"/>
    <property type="molecule type" value="Genomic_DNA"/>
</dbReference>
<dbReference type="InterPro" id="IPR001173">
    <property type="entry name" value="Glyco_trans_2-like"/>
</dbReference>
<dbReference type="Gene3D" id="3.90.550.10">
    <property type="entry name" value="Spore Coat Polysaccharide Biosynthesis Protein SpsA, Chain A"/>
    <property type="match status" value="1"/>
</dbReference>
<dbReference type="GO" id="GO:0016758">
    <property type="term" value="F:hexosyltransferase activity"/>
    <property type="evidence" value="ECO:0007669"/>
    <property type="project" value="UniProtKB-ARBA"/>
</dbReference>
<protein>
    <submittedName>
        <fullName evidence="2">Glycosyltransferase family 2 protein</fullName>
    </submittedName>
</protein>
<reference evidence="2 3" key="1">
    <citation type="submission" date="2018-12" db="EMBL/GenBank/DDBJ databases">
        <authorList>
            <person name="Lunina O.N."/>
            <person name="Grouzdev D.S."/>
            <person name="Gorlenko V.M."/>
            <person name="Savvichev A.S."/>
        </authorList>
    </citation>
    <scope>NUCLEOTIDE SEQUENCE [LARGE SCALE GENOMIC DNA]</scope>
    <source>
        <strain evidence="2 3">BrKhr-17</strain>
    </source>
</reference>
<gene>
    <name evidence="2" type="ORF">EKD02_09800</name>
</gene>
<name>A0A432AT77_CHLPH</name>